<reference evidence="2" key="2">
    <citation type="submission" date="2015-06" db="UniProtKB">
        <authorList>
            <consortium name="EnsemblMetazoa"/>
        </authorList>
    </citation>
    <scope>IDENTIFICATION</scope>
</reference>
<reference evidence="3" key="1">
    <citation type="submission" date="2011-08" db="EMBL/GenBank/DDBJ databases">
        <authorList>
            <person name="Rombauts S."/>
        </authorList>
    </citation>
    <scope>NUCLEOTIDE SEQUENCE</scope>
    <source>
        <strain evidence="3">London</strain>
    </source>
</reference>
<dbReference type="EnsemblMetazoa" id="tetur22g00360.1">
    <property type="protein sequence ID" value="tetur22g00360.1"/>
    <property type="gene ID" value="tetur22g00360"/>
</dbReference>
<dbReference type="Pfam" id="PF00201">
    <property type="entry name" value="UDPGT"/>
    <property type="match status" value="1"/>
</dbReference>
<dbReference type="PANTHER" id="PTHR48050">
    <property type="entry name" value="STEROL 3-BETA-GLUCOSYLTRANSFERASE"/>
    <property type="match status" value="1"/>
</dbReference>
<dbReference type="Proteomes" id="UP000015104">
    <property type="component" value="Unassembled WGS sequence"/>
</dbReference>
<evidence type="ECO:0008006" key="4">
    <source>
        <dbReference type="Google" id="ProtNLM"/>
    </source>
</evidence>
<dbReference type="HOGENOM" id="CLU_000537_0_0_1"/>
<dbReference type="EMBL" id="CAEY01000573">
    <property type="status" value="NOT_ANNOTATED_CDS"/>
    <property type="molecule type" value="Genomic_DNA"/>
</dbReference>
<evidence type="ECO:0000313" key="2">
    <source>
        <dbReference type="EnsemblMetazoa" id="tetur22g00360.1"/>
    </source>
</evidence>
<evidence type="ECO:0000256" key="1">
    <source>
        <dbReference type="ARBA" id="ARBA00022679"/>
    </source>
</evidence>
<dbReference type="InterPro" id="IPR002213">
    <property type="entry name" value="UDP_glucos_trans"/>
</dbReference>
<keyword evidence="1" id="KW-0808">Transferase</keyword>
<accession>T1KUL0</accession>
<keyword evidence="3" id="KW-1185">Reference proteome</keyword>
<dbReference type="SUPFAM" id="SSF53756">
    <property type="entry name" value="UDP-Glycosyltransferase/glycogen phosphorylase"/>
    <property type="match status" value="1"/>
</dbReference>
<proteinExistence type="predicted"/>
<dbReference type="GO" id="GO:0008194">
    <property type="term" value="F:UDP-glycosyltransferase activity"/>
    <property type="evidence" value="ECO:0007669"/>
    <property type="project" value="InterPro"/>
</dbReference>
<name>T1KUL0_TETUR</name>
<dbReference type="InterPro" id="IPR050426">
    <property type="entry name" value="Glycosyltransferase_28"/>
</dbReference>
<dbReference type="PANTHER" id="PTHR48050:SF13">
    <property type="entry name" value="STEROL 3-BETA-GLUCOSYLTRANSFERASE UGT80A2"/>
    <property type="match status" value="1"/>
</dbReference>
<sequence length="350" mass="40140">MVTENDKRLKILFTALFSPGHLNACLGIGLLLKQRGHQVYFAHFPKNRPIIEKHGFEFISLLDYAEPEFQTIDSMPAMGDTMRILFEKSRKLTPLELMKDEFEANPLVGMVKGSKGENYAMMKIVKEYKPDVCLADYLFNMPWMFAVDCPTIPIKSVNPIELYNGPPLRSRYSVRDPPNVWEEFRRLTQKSELEMESELEKLFAHFNVEFKPVDYAQHLGIYIFPGPLDYHELGPPKENWVRLDSSIRAPETSNFDNSLIEGLAAGKPLIVIPQFGDQLDNAQRIVDLGLGLRINLWEFSGDMLLKAIEDVLNDEEIHANVARVSEELKRTDSRDKVISLIEQLARNKTL</sequence>
<organism evidence="2 3">
    <name type="scientific">Tetranychus urticae</name>
    <name type="common">Two-spotted spider mite</name>
    <dbReference type="NCBI Taxonomy" id="32264"/>
    <lineage>
        <taxon>Eukaryota</taxon>
        <taxon>Metazoa</taxon>
        <taxon>Ecdysozoa</taxon>
        <taxon>Arthropoda</taxon>
        <taxon>Chelicerata</taxon>
        <taxon>Arachnida</taxon>
        <taxon>Acari</taxon>
        <taxon>Acariformes</taxon>
        <taxon>Trombidiformes</taxon>
        <taxon>Prostigmata</taxon>
        <taxon>Eleutherengona</taxon>
        <taxon>Raphignathae</taxon>
        <taxon>Tetranychoidea</taxon>
        <taxon>Tetranychidae</taxon>
        <taxon>Tetranychus</taxon>
    </lineage>
</organism>
<evidence type="ECO:0000313" key="3">
    <source>
        <dbReference type="Proteomes" id="UP000015104"/>
    </source>
</evidence>
<dbReference type="AlphaFoldDB" id="T1KUL0"/>
<protein>
    <recommendedName>
        <fullName evidence="4">UDP-glycosyltransferase</fullName>
    </recommendedName>
</protein>
<dbReference type="CDD" id="cd03784">
    <property type="entry name" value="GT1_Gtf-like"/>
    <property type="match status" value="1"/>
</dbReference>
<dbReference type="Gene3D" id="3.40.50.2000">
    <property type="entry name" value="Glycogen Phosphorylase B"/>
    <property type="match status" value="3"/>
</dbReference>